<name>A0A9N8EKN9_9STRA</name>
<reference evidence="1" key="1">
    <citation type="submission" date="2020-06" db="EMBL/GenBank/DDBJ databases">
        <authorList>
            <consortium name="Plant Systems Biology data submission"/>
        </authorList>
    </citation>
    <scope>NUCLEOTIDE SEQUENCE</scope>
    <source>
        <strain evidence="1">D6</strain>
    </source>
</reference>
<evidence type="ECO:0000313" key="1">
    <source>
        <dbReference type="EMBL" id="CAB9522842.1"/>
    </source>
</evidence>
<sequence length="126" mass="13892">MDDKFDKELEGLTGRSTVFLLGLINPNGDELPNGVEDEVVSKRKFEIRHFLGAFRGLGRTLDSLSGEEAKVLDTLVGMDDFSAKFTAYLPSTAVSSTDTCQKYSLYSIIRPSLSMGRQSTFSWVLG</sequence>
<protein>
    <submittedName>
        <fullName evidence="1">Uncharacterized protein</fullName>
    </submittedName>
</protein>
<evidence type="ECO:0000313" key="2">
    <source>
        <dbReference type="Proteomes" id="UP001153069"/>
    </source>
</evidence>
<keyword evidence="2" id="KW-1185">Reference proteome</keyword>
<accession>A0A9N8EKN9</accession>
<proteinExistence type="predicted"/>
<gene>
    <name evidence="1" type="ORF">SEMRO_1348_G264980.1</name>
</gene>
<organism evidence="1 2">
    <name type="scientific">Seminavis robusta</name>
    <dbReference type="NCBI Taxonomy" id="568900"/>
    <lineage>
        <taxon>Eukaryota</taxon>
        <taxon>Sar</taxon>
        <taxon>Stramenopiles</taxon>
        <taxon>Ochrophyta</taxon>
        <taxon>Bacillariophyta</taxon>
        <taxon>Bacillariophyceae</taxon>
        <taxon>Bacillariophycidae</taxon>
        <taxon>Naviculales</taxon>
        <taxon>Naviculaceae</taxon>
        <taxon>Seminavis</taxon>
    </lineage>
</organism>
<dbReference type="AlphaFoldDB" id="A0A9N8EKN9"/>
<comment type="caution">
    <text evidence="1">The sequence shown here is derived from an EMBL/GenBank/DDBJ whole genome shotgun (WGS) entry which is preliminary data.</text>
</comment>
<dbReference type="EMBL" id="CAICTM010001346">
    <property type="protein sequence ID" value="CAB9522842.1"/>
    <property type="molecule type" value="Genomic_DNA"/>
</dbReference>
<dbReference type="Proteomes" id="UP001153069">
    <property type="component" value="Unassembled WGS sequence"/>
</dbReference>